<dbReference type="Gene3D" id="2.30.40.10">
    <property type="entry name" value="Urease, subunit C, domain 1"/>
    <property type="match status" value="1"/>
</dbReference>
<dbReference type="Proteomes" id="UP000184389">
    <property type="component" value="Unassembled WGS sequence"/>
</dbReference>
<dbReference type="InterPro" id="IPR051781">
    <property type="entry name" value="Metallo-dep_Hydrolase"/>
</dbReference>
<dbReference type="PANTHER" id="PTHR43135">
    <property type="entry name" value="ALPHA-D-RIBOSE 1-METHYLPHOSPHONATE 5-TRIPHOSPHATE DIPHOSPHATASE"/>
    <property type="match status" value="1"/>
</dbReference>
<name>A0A1M5SDS7_9FIRM</name>
<dbReference type="InterPro" id="IPR032466">
    <property type="entry name" value="Metal_Hydrolase"/>
</dbReference>
<dbReference type="SUPFAM" id="SSF51556">
    <property type="entry name" value="Metallo-dependent hydrolases"/>
    <property type="match status" value="1"/>
</dbReference>
<evidence type="ECO:0000259" key="1">
    <source>
        <dbReference type="Pfam" id="PF01979"/>
    </source>
</evidence>
<sequence>MIEVKIKDIILVDYIQGGIYMLLIKNGYIYTMKGQVIEGGSILINEGKIVEIGKDIVAPLDAEVIDAEGKMVTPGFIDAHCHIGMWEDGMGFEGDDGNEWVDPVTPQLRAIDGLNPMDRAFEEAYMGGVTTAVTGPGSANVVGGQFVAVKTYGKRVDDMIVKEPVAMKIAFGENPKRVYESQKKSPITRMATAAILRETLFKAQEYLKKKESAVEDPSKMPEYDIKMEAMTKVLKKEIPLKAHAHRADDILTAIRIAKEFDVDITLDHCTEGHLIADILKEEDKPALVGPSLTDRSKIELRNQTFDTPRILHEAGVKIAIITDAPVIPLQYLPLCAGLAAKSGLDEMEALKAITINPAEIIGIADRVGSIEVGKDADIVIFDGNPLKDIDCKTYATIINGEVVYRS</sequence>
<accession>A0A1M5SDS7</accession>
<dbReference type="Pfam" id="PF01979">
    <property type="entry name" value="Amidohydro_1"/>
    <property type="match status" value="1"/>
</dbReference>
<gene>
    <name evidence="2" type="ORF">SAMN02745180_00146</name>
</gene>
<dbReference type="InterPro" id="IPR011059">
    <property type="entry name" value="Metal-dep_hydrolase_composite"/>
</dbReference>
<dbReference type="Gene3D" id="3.20.20.140">
    <property type="entry name" value="Metal-dependent hydrolases"/>
    <property type="match status" value="1"/>
</dbReference>
<dbReference type="CDD" id="cd01309">
    <property type="entry name" value="Met_dep_hydrolase_C"/>
    <property type="match status" value="1"/>
</dbReference>
<protein>
    <submittedName>
        <fullName evidence="2">Imidazolonepropionase</fullName>
    </submittedName>
</protein>
<dbReference type="PANTHER" id="PTHR43135:SF3">
    <property type="entry name" value="ALPHA-D-RIBOSE 1-METHYLPHOSPHONATE 5-TRIPHOSPHATE DIPHOSPHATASE"/>
    <property type="match status" value="1"/>
</dbReference>
<evidence type="ECO:0000313" key="3">
    <source>
        <dbReference type="Proteomes" id="UP000184389"/>
    </source>
</evidence>
<reference evidence="2 3" key="1">
    <citation type="submission" date="2016-11" db="EMBL/GenBank/DDBJ databases">
        <authorList>
            <person name="Jaros S."/>
            <person name="Januszkiewicz K."/>
            <person name="Wedrychowicz H."/>
        </authorList>
    </citation>
    <scope>NUCLEOTIDE SEQUENCE [LARGE SCALE GENOMIC DNA]</scope>
    <source>
        <strain evidence="2 3">DSM 13106</strain>
    </source>
</reference>
<keyword evidence="3" id="KW-1185">Reference proteome</keyword>
<dbReference type="InterPro" id="IPR006680">
    <property type="entry name" value="Amidohydro-rel"/>
</dbReference>
<dbReference type="EMBL" id="FQXR01000002">
    <property type="protein sequence ID" value="SHH36704.1"/>
    <property type="molecule type" value="Genomic_DNA"/>
</dbReference>
<dbReference type="SUPFAM" id="SSF51338">
    <property type="entry name" value="Composite domain of metallo-dependent hydrolases"/>
    <property type="match status" value="1"/>
</dbReference>
<feature type="domain" description="Amidohydrolase-related" evidence="1">
    <location>
        <begin position="71"/>
        <end position="403"/>
    </location>
</feature>
<proteinExistence type="predicted"/>
<dbReference type="GO" id="GO:0016810">
    <property type="term" value="F:hydrolase activity, acting on carbon-nitrogen (but not peptide) bonds"/>
    <property type="evidence" value="ECO:0007669"/>
    <property type="project" value="InterPro"/>
</dbReference>
<evidence type="ECO:0000313" key="2">
    <source>
        <dbReference type="EMBL" id="SHH36704.1"/>
    </source>
</evidence>
<dbReference type="AlphaFoldDB" id="A0A1M5SDS7"/>
<organism evidence="2 3">
    <name type="scientific">Sporanaerobacter acetigenes DSM 13106</name>
    <dbReference type="NCBI Taxonomy" id="1123281"/>
    <lineage>
        <taxon>Bacteria</taxon>
        <taxon>Bacillati</taxon>
        <taxon>Bacillota</taxon>
        <taxon>Tissierellia</taxon>
        <taxon>Tissierellales</taxon>
        <taxon>Sporanaerobacteraceae</taxon>
        <taxon>Sporanaerobacter</taxon>
    </lineage>
</organism>
<dbReference type="STRING" id="1123281.SAMN02745180_00146"/>